<protein>
    <submittedName>
        <fullName evidence="10">MIP family channel protein</fullName>
    </submittedName>
</protein>
<evidence type="ECO:0000256" key="1">
    <source>
        <dbReference type="ARBA" id="ARBA00004651"/>
    </source>
</evidence>
<dbReference type="PANTHER" id="PTHR19139">
    <property type="entry name" value="AQUAPORIN TRANSPORTER"/>
    <property type="match status" value="1"/>
</dbReference>
<dbReference type="Pfam" id="PF00230">
    <property type="entry name" value="MIP"/>
    <property type="match status" value="1"/>
</dbReference>
<dbReference type="InterPro" id="IPR023271">
    <property type="entry name" value="Aquaporin-like"/>
</dbReference>
<keyword evidence="5 8" id="KW-0812">Transmembrane</keyword>
<evidence type="ECO:0000256" key="5">
    <source>
        <dbReference type="ARBA" id="ARBA00022692"/>
    </source>
</evidence>
<sequence length="233" mass="23628">MLDDDMKKYAAEAIGTMVLMLIGPGTAIFAIEAVGAPGIALAFGFALTIMAYTIGNISGCHINPAVTLSFLLAKKIDNKTAGFYMGAQVVGAIVGGLLLYIATEGGDLDATGVFASNGWGDTLGTPFGLGSVIVVEILFTAILTFVVLGTTGEGYPVGFGGLVAGIALAGIHMATIPVDNTSVNPARSIGAALFAGTDHIQQVWAFVVFPLIGGALGWAAHAFLNGNKVPPPS</sequence>
<dbReference type="GO" id="GO:0005886">
    <property type="term" value="C:plasma membrane"/>
    <property type="evidence" value="ECO:0007669"/>
    <property type="project" value="UniProtKB-SubCell"/>
</dbReference>
<dbReference type="Gene3D" id="1.20.1080.10">
    <property type="entry name" value="Glycerol uptake facilitator protein"/>
    <property type="match status" value="1"/>
</dbReference>
<evidence type="ECO:0000256" key="9">
    <source>
        <dbReference type="SAM" id="Phobius"/>
    </source>
</evidence>
<dbReference type="RefSeq" id="WP_133870748.1">
    <property type="nucleotide sequence ID" value="NZ_SOAU01000001.1"/>
</dbReference>
<keyword evidence="11" id="KW-1185">Reference proteome</keyword>
<keyword evidence="3 8" id="KW-0813">Transport</keyword>
<dbReference type="EMBL" id="SOAU01000001">
    <property type="protein sequence ID" value="TDT18538.1"/>
    <property type="molecule type" value="Genomic_DNA"/>
</dbReference>
<evidence type="ECO:0000256" key="4">
    <source>
        <dbReference type="ARBA" id="ARBA00022475"/>
    </source>
</evidence>
<dbReference type="OrthoDB" id="9807293at2"/>
<dbReference type="Proteomes" id="UP000294558">
    <property type="component" value="Unassembled WGS sequence"/>
</dbReference>
<comment type="similarity">
    <text evidence="2 8">Belongs to the MIP/aquaporin (TC 1.A.8) family.</text>
</comment>
<gene>
    <name evidence="10" type="ORF">BDK89_4162</name>
</gene>
<feature type="transmembrane region" description="Helical" evidence="9">
    <location>
        <begin position="37"/>
        <end position="60"/>
    </location>
</feature>
<dbReference type="PRINTS" id="PR00783">
    <property type="entry name" value="MINTRINSICP"/>
</dbReference>
<evidence type="ECO:0000256" key="8">
    <source>
        <dbReference type="RuleBase" id="RU000477"/>
    </source>
</evidence>
<dbReference type="InterPro" id="IPR000425">
    <property type="entry name" value="MIP"/>
</dbReference>
<dbReference type="PANTHER" id="PTHR19139:SF199">
    <property type="entry name" value="MIP17260P"/>
    <property type="match status" value="1"/>
</dbReference>
<reference evidence="10 11" key="1">
    <citation type="submission" date="2019-03" db="EMBL/GenBank/DDBJ databases">
        <title>Sequencing the genomes of 1000 actinobacteria strains.</title>
        <authorList>
            <person name="Klenk H.-P."/>
        </authorList>
    </citation>
    <scope>NUCLEOTIDE SEQUENCE [LARGE SCALE GENOMIC DNA]</scope>
    <source>
        <strain evidence="10 11">DSM 18936</strain>
    </source>
</reference>
<dbReference type="SUPFAM" id="SSF81338">
    <property type="entry name" value="Aquaporin-like"/>
    <property type="match status" value="1"/>
</dbReference>
<feature type="transmembrane region" description="Helical" evidence="9">
    <location>
        <begin position="203"/>
        <end position="224"/>
    </location>
</feature>
<dbReference type="PROSITE" id="PS00221">
    <property type="entry name" value="MIP"/>
    <property type="match status" value="1"/>
</dbReference>
<keyword evidence="4" id="KW-1003">Cell membrane</keyword>
<feature type="transmembrane region" description="Helical" evidence="9">
    <location>
        <begin position="155"/>
        <end position="176"/>
    </location>
</feature>
<dbReference type="AlphaFoldDB" id="A0A4V3EJI5"/>
<keyword evidence="6 9" id="KW-1133">Transmembrane helix</keyword>
<feature type="transmembrane region" description="Helical" evidence="9">
    <location>
        <begin position="81"/>
        <end position="103"/>
    </location>
</feature>
<comment type="subcellular location">
    <subcellularLocation>
        <location evidence="1">Cell membrane</location>
        <topology evidence="1">Multi-pass membrane protein</topology>
    </subcellularLocation>
</comment>
<dbReference type="InterPro" id="IPR022357">
    <property type="entry name" value="MIP_CS"/>
</dbReference>
<proteinExistence type="inferred from homology"/>
<evidence type="ECO:0000256" key="6">
    <source>
        <dbReference type="ARBA" id="ARBA00022989"/>
    </source>
</evidence>
<keyword evidence="7 9" id="KW-0472">Membrane</keyword>
<name>A0A4V3EJI5_9ACTN</name>
<feature type="transmembrane region" description="Helical" evidence="9">
    <location>
        <begin position="123"/>
        <end position="148"/>
    </location>
</feature>
<feature type="transmembrane region" description="Helical" evidence="9">
    <location>
        <begin position="9"/>
        <end position="31"/>
    </location>
</feature>
<comment type="caution">
    <text evidence="10">The sequence shown here is derived from an EMBL/GenBank/DDBJ whole genome shotgun (WGS) entry which is preliminary data.</text>
</comment>
<dbReference type="InterPro" id="IPR034294">
    <property type="entry name" value="Aquaporin_transptr"/>
</dbReference>
<accession>A0A4V3EJI5</accession>
<evidence type="ECO:0000256" key="2">
    <source>
        <dbReference type="ARBA" id="ARBA00006175"/>
    </source>
</evidence>
<evidence type="ECO:0000313" key="10">
    <source>
        <dbReference type="EMBL" id="TDT18538.1"/>
    </source>
</evidence>
<organism evidence="10 11">
    <name type="scientific">Ilumatobacter fluminis</name>
    <dbReference type="NCBI Taxonomy" id="467091"/>
    <lineage>
        <taxon>Bacteria</taxon>
        <taxon>Bacillati</taxon>
        <taxon>Actinomycetota</taxon>
        <taxon>Acidimicrobiia</taxon>
        <taxon>Acidimicrobiales</taxon>
        <taxon>Ilumatobacteraceae</taxon>
        <taxon>Ilumatobacter</taxon>
    </lineage>
</organism>
<evidence type="ECO:0000256" key="7">
    <source>
        <dbReference type="ARBA" id="ARBA00023136"/>
    </source>
</evidence>
<dbReference type="GO" id="GO:0015250">
    <property type="term" value="F:water channel activity"/>
    <property type="evidence" value="ECO:0007669"/>
    <property type="project" value="TreeGrafter"/>
</dbReference>
<evidence type="ECO:0000313" key="11">
    <source>
        <dbReference type="Proteomes" id="UP000294558"/>
    </source>
</evidence>
<evidence type="ECO:0000256" key="3">
    <source>
        <dbReference type="ARBA" id="ARBA00022448"/>
    </source>
</evidence>